<evidence type="ECO:0000256" key="1">
    <source>
        <dbReference type="SAM" id="SignalP"/>
    </source>
</evidence>
<gene>
    <name evidence="2" type="ORF">FJQ55_19150</name>
</gene>
<proteinExistence type="predicted"/>
<comment type="caution">
    <text evidence="2">The sequence shown here is derived from an EMBL/GenBank/DDBJ whole genome shotgun (WGS) entry which is preliminary data.</text>
</comment>
<feature type="signal peptide" evidence="1">
    <location>
        <begin position="1"/>
        <end position="23"/>
    </location>
</feature>
<dbReference type="AlphaFoldDB" id="A0A504TWP0"/>
<evidence type="ECO:0000313" key="2">
    <source>
        <dbReference type="EMBL" id="TPP05860.1"/>
    </source>
</evidence>
<dbReference type="NCBIfam" id="NF047637">
    <property type="entry name" value="lipo_CC0125"/>
    <property type="match status" value="1"/>
</dbReference>
<reference evidence="2 3" key="1">
    <citation type="submission" date="2019-06" db="EMBL/GenBank/DDBJ databases">
        <title>Rhizobium sp. CL12 isolated from roots of soybean.</title>
        <authorList>
            <person name="Wang C."/>
        </authorList>
    </citation>
    <scope>NUCLEOTIDE SEQUENCE [LARGE SCALE GENOMIC DNA]</scope>
    <source>
        <strain evidence="2 3">CL12</strain>
    </source>
</reference>
<evidence type="ECO:0000313" key="3">
    <source>
        <dbReference type="Proteomes" id="UP000316429"/>
    </source>
</evidence>
<organism evidence="2 3">
    <name type="scientific">Rhizobium glycinendophyticum</name>
    <dbReference type="NCBI Taxonomy" id="2589807"/>
    <lineage>
        <taxon>Bacteria</taxon>
        <taxon>Pseudomonadati</taxon>
        <taxon>Pseudomonadota</taxon>
        <taxon>Alphaproteobacteria</taxon>
        <taxon>Hyphomicrobiales</taxon>
        <taxon>Rhizobiaceae</taxon>
        <taxon>Rhizobium/Agrobacterium group</taxon>
        <taxon>Rhizobium</taxon>
    </lineage>
</organism>
<sequence>MTLKLLALAVAAAAILTGCQTQYQEMGATGGVTAAPITNDTYRISSRGNGFTDPTTIQDYSLLKAAEVTLASGGTHFLVVTANDATNRSIGSTPGTFQTNVYGNTAFTTYNPGVTYDIVKPGQDLIVQVLKLPVGTASPSGAFDAQQVYNNISPRVIRPKK</sequence>
<feature type="chain" id="PRO_5021207710" evidence="1">
    <location>
        <begin position="24"/>
        <end position="161"/>
    </location>
</feature>
<name>A0A504TWP0_9HYPH</name>
<dbReference type="EMBL" id="VFYP01000004">
    <property type="protein sequence ID" value="TPP05860.1"/>
    <property type="molecule type" value="Genomic_DNA"/>
</dbReference>
<keyword evidence="3" id="KW-1185">Reference proteome</keyword>
<accession>A0A504TWP0</accession>
<keyword evidence="1" id="KW-0732">Signal</keyword>
<dbReference type="Proteomes" id="UP000316429">
    <property type="component" value="Unassembled WGS sequence"/>
</dbReference>
<dbReference type="PROSITE" id="PS51257">
    <property type="entry name" value="PROKAR_LIPOPROTEIN"/>
    <property type="match status" value="1"/>
</dbReference>
<protein>
    <submittedName>
        <fullName evidence="2">Uncharacterized protein</fullName>
    </submittedName>
</protein>
<dbReference type="RefSeq" id="WP_140830970.1">
    <property type="nucleotide sequence ID" value="NZ_VFYP01000004.1"/>
</dbReference>
<dbReference type="OrthoDB" id="8211528at2"/>